<protein>
    <recommendedName>
        <fullName evidence="4">F-box domain-containing protein</fullName>
    </recommendedName>
</protein>
<feature type="region of interest" description="Disordered" evidence="1">
    <location>
        <begin position="1"/>
        <end position="26"/>
    </location>
</feature>
<accession>A0A0K6FRS8</accession>
<gene>
    <name evidence="2" type="ORF">RSOLAG22IIIB_08071</name>
</gene>
<evidence type="ECO:0000313" key="2">
    <source>
        <dbReference type="EMBL" id="CUA68699.1"/>
    </source>
</evidence>
<proteinExistence type="predicted"/>
<dbReference type="CDD" id="cd09917">
    <property type="entry name" value="F-box_SF"/>
    <property type="match status" value="1"/>
</dbReference>
<dbReference type="Proteomes" id="UP000044841">
    <property type="component" value="Unassembled WGS sequence"/>
</dbReference>
<name>A0A0K6FRS8_9AGAM</name>
<dbReference type="InterPro" id="IPR036047">
    <property type="entry name" value="F-box-like_dom_sf"/>
</dbReference>
<dbReference type="SUPFAM" id="SSF81383">
    <property type="entry name" value="F-box domain"/>
    <property type="match status" value="1"/>
</dbReference>
<feature type="compositionally biased region" description="Polar residues" evidence="1">
    <location>
        <begin position="1"/>
        <end position="11"/>
    </location>
</feature>
<evidence type="ECO:0000256" key="1">
    <source>
        <dbReference type="SAM" id="MobiDB-lite"/>
    </source>
</evidence>
<organism evidence="2 3">
    <name type="scientific">Rhizoctonia solani</name>
    <dbReference type="NCBI Taxonomy" id="456999"/>
    <lineage>
        <taxon>Eukaryota</taxon>
        <taxon>Fungi</taxon>
        <taxon>Dikarya</taxon>
        <taxon>Basidiomycota</taxon>
        <taxon>Agaricomycotina</taxon>
        <taxon>Agaricomycetes</taxon>
        <taxon>Cantharellales</taxon>
        <taxon>Ceratobasidiaceae</taxon>
        <taxon>Rhizoctonia</taxon>
    </lineage>
</organism>
<reference evidence="2 3" key="1">
    <citation type="submission" date="2015-07" db="EMBL/GenBank/DDBJ databases">
        <authorList>
            <person name="Noorani M."/>
        </authorList>
    </citation>
    <scope>NUCLEOTIDE SEQUENCE [LARGE SCALE GENOMIC DNA]</scope>
    <source>
        <strain evidence="2">BBA 69670</strain>
    </source>
</reference>
<keyword evidence="3" id="KW-1185">Reference proteome</keyword>
<dbReference type="EMBL" id="CYGV01000524">
    <property type="protein sequence ID" value="CUA68699.1"/>
    <property type="molecule type" value="Genomic_DNA"/>
</dbReference>
<dbReference type="AlphaFoldDB" id="A0A0K6FRS8"/>
<evidence type="ECO:0000313" key="3">
    <source>
        <dbReference type="Proteomes" id="UP000044841"/>
    </source>
</evidence>
<sequence>MSSTRASSVGATTKGKRSMADAELEQPGSLECDTLVAKAEPAPSWKRQCTASQLIVEPTTVEQAQTKNQNLRGFMNLPPEIFILIATCILPSDIIALARTSKLLRNILMSRSSISIWHQSMKNVKGLPPCPKDISEPHYIAFLYMNECSLCGSDPVVLLDTSNIMRLCQPCSNSKHSYISSSTPELSVVLQLLPGPYIFREDFLRILAQYQELVKSNDEAALAAWVSSKKSAVTKRNELSLILSTFIYEWERKVLEEREMQIRNRLMDIGWTQRDMMINDAICQMRWSMLVQRPLPQTDEGTVIQDNHKKEFIRALENELFLTAWVDAIVASLDTSDQDSSDQD</sequence>
<evidence type="ECO:0008006" key="4">
    <source>
        <dbReference type="Google" id="ProtNLM"/>
    </source>
</evidence>